<dbReference type="SUPFAM" id="SSF54197">
    <property type="entry name" value="HIT-like"/>
    <property type="match status" value="1"/>
</dbReference>
<dbReference type="InterPro" id="IPR036265">
    <property type="entry name" value="HIT-like_sf"/>
</dbReference>
<name>A0ABX6HQD4_9BURK</name>
<gene>
    <name evidence="1" type="ORF">PI93_011075</name>
</gene>
<proteinExistence type="predicted"/>
<dbReference type="RefSeq" id="WP_144400433.1">
    <property type="nucleotide sequence ID" value="NZ_CP047385.1"/>
</dbReference>
<keyword evidence="2" id="KW-1185">Reference proteome</keyword>
<dbReference type="Proteomes" id="UP000035080">
    <property type="component" value="Chromosome"/>
</dbReference>
<organism evidence="1 2">
    <name type="scientific">Pandoraea fibrosis</name>
    <dbReference type="NCBI Taxonomy" id="1891094"/>
    <lineage>
        <taxon>Bacteria</taxon>
        <taxon>Pseudomonadati</taxon>
        <taxon>Pseudomonadota</taxon>
        <taxon>Betaproteobacteria</taxon>
        <taxon>Burkholderiales</taxon>
        <taxon>Burkholderiaceae</taxon>
        <taxon>Pandoraea</taxon>
    </lineage>
</organism>
<evidence type="ECO:0000313" key="1">
    <source>
        <dbReference type="EMBL" id="QHF13116.1"/>
    </source>
</evidence>
<sequence>MHNDLRHPAVTAIRVDGMVPSKVIDISKLLDAAPETRSGPVALTHRKAHEAEARTAATARTASFDTRDDLFVANRTASRGNRTQNTKSPSKYDGDNVALVDRQGLEQRWAKYDRNTVLPMFVHRFLTDSTDSKSVAFVEHPEQFPATSYSETLGGIVLMPNRRYIPGELEAFPSPSTLNDATRHDNGFVLVGYWVPGSIYEGQQQLHDVFKTGKTVGPTQAMQRPTIGEFKANTGLPYITTTTDVKPAHLPMLREFKNIALANLRDVYGVDEARDDVKFYMHSPVYGDETAGLHIHVRVNHVLPAGEWDLSLRLDDLIAILETPGIADDDVKEKILEQHLHTRSGKYFTYSPTFDATQFSGIDFSMHTNVWQRPKP</sequence>
<dbReference type="Gene3D" id="3.30.428.10">
    <property type="entry name" value="HIT-like"/>
    <property type="match status" value="1"/>
</dbReference>
<evidence type="ECO:0000313" key="2">
    <source>
        <dbReference type="Proteomes" id="UP000035080"/>
    </source>
</evidence>
<accession>A0ABX6HQD4</accession>
<dbReference type="EMBL" id="CP047385">
    <property type="protein sequence ID" value="QHF13116.1"/>
    <property type="molecule type" value="Genomic_DNA"/>
</dbReference>
<protein>
    <submittedName>
        <fullName evidence="1">Uncharacterized protein</fullName>
    </submittedName>
</protein>
<reference evidence="1 2" key="1">
    <citation type="journal article" date="2015" name="Genome Announc.">
        <title>Genome Sequences of Two Pandoraea pnomenusa Isolates Recovered 11 Months Apart from a Cystic Fibrosis Patient.</title>
        <authorList>
            <person name="Ee R."/>
            <person name="Ambrose M."/>
            <person name="Lazenby J."/>
            <person name="Williams P."/>
            <person name="Chan K.G."/>
            <person name="Roddam L."/>
        </authorList>
    </citation>
    <scope>NUCLEOTIDE SEQUENCE [LARGE SCALE GENOMIC DNA]</scope>
    <source>
        <strain evidence="1 2">6399</strain>
    </source>
</reference>